<dbReference type="PATRIC" id="fig|1872076.5.peg.3999"/>
<comment type="similarity">
    <text evidence="1">Belongs to the AdoMet synthetase 2 family.</text>
</comment>
<comment type="caution">
    <text evidence="2">The sequence shown here is derived from an EMBL/GenBank/DDBJ whole genome shotgun (WGS) entry which is preliminary data.</text>
</comment>
<gene>
    <name evidence="2" type="primary">metK_2</name>
    <name evidence="2" type="ORF">SCARUB_03358</name>
</gene>
<dbReference type="NCBIfam" id="NF003363">
    <property type="entry name" value="PRK04439.1-2"/>
    <property type="match status" value="1"/>
</dbReference>
<organism evidence="2 3">
    <name type="scientific">Candidatus Scalindua rubra</name>
    <dbReference type="NCBI Taxonomy" id="1872076"/>
    <lineage>
        <taxon>Bacteria</taxon>
        <taxon>Pseudomonadati</taxon>
        <taxon>Planctomycetota</taxon>
        <taxon>Candidatus Brocadiia</taxon>
        <taxon>Candidatus Brocadiales</taxon>
        <taxon>Candidatus Scalinduaceae</taxon>
        <taxon>Candidatus Scalindua</taxon>
    </lineage>
</organism>
<evidence type="ECO:0000313" key="2">
    <source>
        <dbReference type="EMBL" id="ODS31516.1"/>
    </source>
</evidence>
<evidence type="ECO:0000313" key="3">
    <source>
        <dbReference type="Proteomes" id="UP000094056"/>
    </source>
</evidence>
<evidence type="ECO:0000256" key="1">
    <source>
        <dbReference type="ARBA" id="ARBA00006892"/>
    </source>
</evidence>
<dbReference type="AlphaFoldDB" id="A0A1E3X793"/>
<dbReference type="PANTHER" id="PTHR36697">
    <property type="entry name" value="S-ADENOSYLMETHIONINE SYNTHASE"/>
    <property type="match status" value="1"/>
</dbReference>
<dbReference type="Gene3D" id="3.30.300.10">
    <property type="match status" value="1"/>
</dbReference>
<dbReference type="EMBL" id="MAYW01000112">
    <property type="protein sequence ID" value="ODS31516.1"/>
    <property type="molecule type" value="Genomic_DNA"/>
</dbReference>
<name>A0A1E3X793_9BACT</name>
<dbReference type="Gene3D" id="3.30.300.340">
    <property type="entry name" value="S-adenosylmethionine synthetase, N-terminal domain"/>
    <property type="match status" value="1"/>
</dbReference>
<sequence>MIVIETFKGKSVTEHSVEIVERKGTGHPDYMCDSMMDAISVALSREYIKEFGTILHHNIDKSLLAAGRVDKRFGGGSVTKPMELIIGDRATFSASGRKIPVSDIAIDTAKKWLKENMRFVDPEKHLKYNIALASGSEELTDIFLRPGKILGANDTSAAVGYYPFSPTEKAVFELERYLNSTSFKDEYPETGEDIKIMGLRKGESLDITVAMPLLANYIQSEKEYFERKNIVHKEMVEFLEKYKEFQTIEVNLNTLDEKGRGLGGIYLSLLGTSAEDADSGQVGRGNRVNGVISVNRPIGTEASAGKNPVSHVGKIYSVLAHKIAQDIYEASEGIKEVYVMLLSRIGTPIDKPQMATAQILFEEGREIKEVAENAKEIFDSELKNINSFCLELAEGKHPIC</sequence>
<keyword evidence="2" id="KW-0808">Transferase</keyword>
<dbReference type="InterPro" id="IPR042544">
    <property type="entry name" value="AdoMet_synthase_3"/>
</dbReference>
<accession>A0A1E3X793</accession>
<dbReference type="Proteomes" id="UP000094056">
    <property type="component" value="Unassembled WGS sequence"/>
</dbReference>
<dbReference type="InterPro" id="IPR027790">
    <property type="entry name" value="AdoMet_synthase_2_family"/>
</dbReference>
<reference evidence="2 3" key="1">
    <citation type="submission" date="2016-07" db="EMBL/GenBank/DDBJ databases">
        <title>Draft genome of Scalindua rubra, obtained from a brine-seawater interface in the Red Sea, sheds light on salt adaptation in anammox bacteria.</title>
        <authorList>
            <person name="Speth D.R."/>
            <person name="Lagkouvardos I."/>
            <person name="Wang Y."/>
            <person name="Qian P.-Y."/>
            <person name="Dutilh B.E."/>
            <person name="Jetten M.S."/>
        </authorList>
    </citation>
    <scope>NUCLEOTIDE SEQUENCE [LARGE SCALE GENOMIC DNA]</scope>
    <source>
        <strain evidence="2">BSI-1</strain>
    </source>
</reference>
<dbReference type="InterPro" id="IPR042543">
    <property type="entry name" value="AdoMet_synthase_2"/>
</dbReference>
<dbReference type="EC" id="2.5.1.6" evidence="2"/>
<dbReference type="PANTHER" id="PTHR36697:SF1">
    <property type="entry name" value="S-ADENOSYLMETHIONINE SYNTHASE"/>
    <property type="match status" value="1"/>
</dbReference>
<protein>
    <submittedName>
        <fullName evidence="2">S-adenosylmethionine synthetase</fullName>
        <ecNumber evidence="2">2.5.1.6</ecNumber>
    </submittedName>
</protein>
<dbReference type="Pfam" id="PF01941">
    <property type="entry name" value="AdoMet_Synthase"/>
    <property type="match status" value="1"/>
</dbReference>
<dbReference type="GO" id="GO:0004478">
    <property type="term" value="F:methionine adenosyltransferase activity"/>
    <property type="evidence" value="ECO:0007669"/>
    <property type="project" value="UniProtKB-EC"/>
</dbReference>
<dbReference type="Gene3D" id="3.30.300.280">
    <property type="entry name" value="S-adenosylmethionine synthetase, C-terminal domain"/>
    <property type="match status" value="1"/>
</dbReference>
<proteinExistence type="inferred from homology"/>